<dbReference type="Pfam" id="PF02195">
    <property type="entry name" value="ParB_N"/>
    <property type="match status" value="1"/>
</dbReference>
<dbReference type="InterPro" id="IPR029063">
    <property type="entry name" value="SAM-dependent_MTases_sf"/>
</dbReference>
<sequence length="459" mass="51891">MLHLNYDITGLRGAEYNPRFIGDDDLSRLAESVAELGLVKPLIVRGDLLVAGHQRTKALRRLGITRAAVYTLPCETTVYDEVRFNQLHNGTDFDSGDERCRVSGLADKNGFVQVPADQIIGNMRAKMAYVRKNIADLVIKYGPWGGCVATQSGEVIHCAQYALAAKMTRTPLTVFVIPDAEKEKYQRYLNKSYGVFEYSHLEKTTYIQTYAQLMRLRNGGSLKSNLYESLILPIIAKTPRGIDFGSGQGDYARMLRAKGYNLHDLELFRRKGAGNTLDRAATNRMIDTLVDDLKTRGRYDYVICDSVLNSVDSVEAEWSVLMVLKGLCKAGGSIFFSGRSRRELESVLKRTQAASSVSRLYFIDHNGFSALYRKGHWFYQKFHSDEEVKQLCREHSFRIKRSVFNGKSWYLHVINDDSLRWESLEKAVRFEFELPLPGGSTIGRSDDVLAAFRPLLSSV</sequence>
<dbReference type="Pfam" id="PF13489">
    <property type="entry name" value="Methyltransf_23"/>
    <property type="match status" value="1"/>
</dbReference>
<proteinExistence type="predicted"/>
<organism evidence="2">
    <name type="scientific">Salmonella enterica subsp. enterica serovar Gaminara</name>
    <dbReference type="NCBI Taxonomy" id="913070"/>
    <lineage>
        <taxon>Bacteria</taxon>
        <taxon>Pseudomonadati</taxon>
        <taxon>Pseudomonadota</taxon>
        <taxon>Gammaproteobacteria</taxon>
        <taxon>Enterobacterales</taxon>
        <taxon>Enterobacteriaceae</taxon>
        <taxon>Salmonella</taxon>
    </lineage>
</organism>
<evidence type="ECO:0000259" key="1">
    <source>
        <dbReference type="SMART" id="SM00470"/>
    </source>
</evidence>
<evidence type="ECO:0000313" key="2">
    <source>
        <dbReference type="EMBL" id="ECT7283778.1"/>
    </source>
</evidence>
<dbReference type="SUPFAM" id="SSF110849">
    <property type="entry name" value="ParB/Sulfiredoxin"/>
    <property type="match status" value="1"/>
</dbReference>
<gene>
    <name evidence="2" type="ORF">A9W71_23330</name>
</gene>
<keyword evidence="2" id="KW-0489">Methyltransferase</keyword>
<keyword evidence="2" id="KW-0808">Transferase</keyword>
<reference evidence="2" key="1">
    <citation type="submission" date="2018-07" db="EMBL/GenBank/DDBJ databases">
        <authorList>
            <consortium name="NARMS: The National Antimicrobial Resistance Monitoring System"/>
        </authorList>
    </citation>
    <scope>NUCLEOTIDE SEQUENCE</scope>
    <source>
        <strain evidence="2">CVM N42501</strain>
    </source>
</reference>
<dbReference type="SMART" id="SM00470">
    <property type="entry name" value="ParB"/>
    <property type="match status" value="1"/>
</dbReference>
<dbReference type="Gene3D" id="3.90.1530.10">
    <property type="entry name" value="Conserved hypothetical protein from pyrococcus furiosus pfu- 392566-001, ParB domain"/>
    <property type="match status" value="1"/>
</dbReference>
<dbReference type="GO" id="GO:0032259">
    <property type="term" value="P:methylation"/>
    <property type="evidence" value="ECO:0007669"/>
    <property type="project" value="UniProtKB-KW"/>
</dbReference>
<dbReference type="EMBL" id="AAKNPZ010000037">
    <property type="protein sequence ID" value="ECT7283778.1"/>
    <property type="molecule type" value="Genomic_DNA"/>
</dbReference>
<dbReference type="GO" id="GO:0008168">
    <property type="term" value="F:methyltransferase activity"/>
    <property type="evidence" value="ECO:0007669"/>
    <property type="project" value="UniProtKB-KW"/>
</dbReference>
<protein>
    <submittedName>
        <fullName evidence="2">Methyltransferase domain-containing protein</fullName>
    </submittedName>
</protein>
<dbReference type="InterPro" id="IPR036086">
    <property type="entry name" value="ParB/Sulfiredoxin_sf"/>
</dbReference>
<dbReference type="Gene3D" id="3.40.50.150">
    <property type="entry name" value="Vaccinia Virus protein VP39"/>
    <property type="match status" value="1"/>
</dbReference>
<dbReference type="InterPro" id="IPR003115">
    <property type="entry name" value="ParB_N"/>
</dbReference>
<feature type="domain" description="ParB-like N-terminal" evidence="1">
    <location>
        <begin position="4"/>
        <end position="90"/>
    </location>
</feature>
<accession>A0A602MX51</accession>
<comment type="caution">
    <text evidence="2">The sequence shown here is derived from an EMBL/GenBank/DDBJ whole genome shotgun (WGS) entry which is preliminary data.</text>
</comment>
<name>A0A602MX51_SALET</name>
<dbReference type="SUPFAM" id="SSF53335">
    <property type="entry name" value="S-adenosyl-L-methionine-dependent methyltransferases"/>
    <property type="match status" value="1"/>
</dbReference>
<dbReference type="AlphaFoldDB" id="A0A602MX51"/>